<keyword evidence="2 4" id="KW-0436">Ligase</keyword>
<dbReference type="PANTHER" id="PTHR22754:SF32">
    <property type="entry name" value="DISCO-INTERACTING PROTEIN 2"/>
    <property type="match status" value="1"/>
</dbReference>
<dbReference type="Proteomes" id="UP001589627">
    <property type="component" value="Unassembled WGS sequence"/>
</dbReference>
<dbReference type="CDD" id="cd05931">
    <property type="entry name" value="FAAL"/>
    <property type="match status" value="1"/>
</dbReference>
<organism evidence="4 5">
    <name type="scientific">Actinoallomurus acaciae</name>
    <dbReference type="NCBI Taxonomy" id="502577"/>
    <lineage>
        <taxon>Bacteria</taxon>
        <taxon>Bacillati</taxon>
        <taxon>Actinomycetota</taxon>
        <taxon>Actinomycetes</taxon>
        <taxon>Streptosporangiales</taxon>
        <taxon>Thermomonosporaceae</taxon>
        <taxon>Actinoallomurus</taxon>
    </lineage>
</organism>
<accession>A0ABV5YWH5</accession>
<dbReference type="PANTHER" id="PTHR22754">
    <property type="entry name" value="DISCO-INTERACTING PROTEIN 2 DIP2 -RELATED"/>
    <property type="match status" value="1"/>
</dbReference>
<feature type="domain" description="AMP-dependent synthetase/ligase" evidence="3">
    <location>
        <begin position="12"/>
        <end position="393"/>
    </location>
</feature>
<evidence type="ECO:0000256" key="1">
    <source>
        <dbReference type="ARBA" id="ARBA00006432"/>
    </source>
</evidence>
<comment type="similarity">
    <text evidence="1">Belongs to the ATP-dependent AMP-binding enzyme family.</text>
</comment>
<evidence type="ECO:0000256" key="2">
    <source>
        <dbReference type="ARBA" id="ARBA00022598"/>
    </source>
</evidence>
<dbReference type="InterPro" id="IPR000873">
    <property type="entry name" value="AMP-dep_synth/lig_dom"/>
</dbReference>
<evidence type="ECO:0000313" key="4">
    <source>
        <dbReference type="EMBL" id="MFB9839438.1"/>
    </source>
</evidence>
<dbReference type="InterPro" id="IPR045851">
    <property type="entry name" value="AMP-bd_C_sf"/>
</dbReference>
<evidence type="ECO:0000259" key="3">
    <source>
        <dbReference type="Pfam" id="PF00501"/>
    </source>
</evidence>
<dbReference type="SUPFAM" id="SSF56801">
    <property type="entry name" value="Acetyl-CoA synthetase-like"/>
    <property type="match status" value="1"/>
</dbReference>
<reference evidence="4 5" key="1">
    <citation type="submission" date="2024-09" db="EMBL/GenBank/DDBJ databases">
        <authorList>
            <person name="Sun Q."/>
            <person name="Mori K."/>
        </authorList>
    </citation>
    <scope>NUCLEOTIDE SEQUENCE [LARGE SCALE GENOMIC DNA]</scope>
    <source>
        <strain evidence="4 5">TBRC 0563</strain>
    </source>
</reference>
<sequence length="520" mass="55723">MRTLIDLVRARAEADPDFLTYHFLHDGRTDARADSLSTGELEIRARAIAAALIEAGAGGRTALLLYPPGIDYITAFFGCLFAGVVAVPVYPPTGHAGRAMPRLLRILRDAGATTVLTTGAFAELSPPADLAPELADFTWIATDEVDDSRAADWSEPGTGSDGLALLQYTSGSTADPKGVMLTHRTLLHNLGLIRDHFRLEPRTHAVIWLPPYHDMGLIGGILAPLFAGSSAVLMSPPAMLERPLRWLEAIGHWEATHSGGPNFAYELCVRKSEPEERARIDLRSWRVAFNGSDTVRGDSLDRFARAFAPSGFRPEAFLPCYGLAEATLLVTAKEVGRPVTVREAEDGSRLVGCGRAVGGQEVLVVDPADGRVRGPGEIGEVCVSGPSVAAGYWNRPEETARTFAPHPSRPGTRMLRTGDLGLLTEDGELFVRGRLKDLLIIRGRNHYPQDIEETVESAHDALRRGDGAAFSVEAEGEERLVVVWAVADGADALPAVIGKAIRAVVAEALGVAVHAIALVP</sequence>
<dbReference type="EMBL" id="JBHLZP010000715">
    <property type="protein sequence ID" value="MFB9839438.1"/>
    <property type="molecule type" value="Genomic_DNA"/>
</dbReference>
<dbReference type="InterPro" id="IPR042099">
    <property type="entry name" value="ANL_N_sf"/>
</dbReference>
<proteinExistence type="inferred from homology"/>
<gene>
    <name evidence="4" type="ORF">ACFFNX_45570</name>
</gene>
<dbReference type="Gene3D" id="3.30.300.30">
    <property type="match status" value="1"/>
</dbReference>
<name>A0ABV5YWH5_9ACTN</name>
<dbReference type="Gene3D" id="3.40.50.12780">
    <property type="entry name" value="N-terminal domain of ligase-like"/>
    <property type="match status" value="1"/>
</dbReference>
<evidence type="ECO:0000313" key="5">
    <source>
        <dbReference type="Proteomes" id="UP001589627"/>
    </source>
</evidence>
<dbReference type="InterPro" id="IPR040097">
    <property type="entry name" value="FAAL/FAAC"/>
</dbReference>
<dbReference type="GO" id="GO:0016874">
    <property type="term" value="F:ligase activity"/>
    <property type="evidence" value="ECO:0007669"/>
    <property type="project" value="UniProtKB-KW"/>
</dbReference>
<keyword evidence="5" id="KW-1185">Reference proteome</keyword>
<dbReference type="RefSeq" id="WP_378212560.1">
    <property type="nucleotide sequence ID" value="NZ_JBHLZP010000715.1"/>
</dbReference>
<protein>
    <submittedName>
        <fullName evidence="4">Fatty acyl-AMP ligase</fullName>
    </submittedName>
</protein>
<feature type="non-terminal residue" evidence="4">
    <location>
        <position position="520"/>
    </location>
</feature>
<comment type="caution">
    <text evidence="4">The sequence shown here is derived from an EMBL/GenBank/DDBJ whole genome shotgun (WGS) entry which is preliminary data.</text>
</comment>
<dbReference type="Pfam" id="PF00501">
    <property type="entry name" value="AMP-binding"/>
    <property type="match status" value="1"/>
</dbReference>